<dbReference type="RefSeq" id="WP_169859717.1">
    <property type="nucleotide sequence ID" value="NZ_CP053021.1"/>
</dbReference>
<accession>A0A6M4G4U6</accession>
<sequence length="47" mass="5139">MGVKRALLGGLLVLIAAALCLWQSDWLAQDRCLDSGGRWTAQGHCQR</sequence>
<evidence type="ECO:0000313" key="2">
    <source>
        <dbReference type="Proteomes" id="UP000502611"/>
    </source>
</evidence>
<proteinExistence type="predicted"/>
<dbReference type="Proteomes" id="UP000502611">
    <property type="component" value="Chromosome"/>
</dbReference>
<name>A0A6M4G4U6_SPHYA</name>
<protein>
    <submittedName>
        <fullName evidence="1">Uncharacterized protein</fullName>
    </submittedName>
</protein>
<organism evidence="1 2">
    <name type="scientific">Sphingobium yanoikuyae</name>
    <name type="common">Sphingomonas yanoikuyae</name>
    <dbReference type="NCBI Taxonomy" id="13690"/>
    <lineage>
        <taxon>Bacteria</taxon>
        <taxon>Pseudomonadati</taxon>
        <taxon>Pseudomonadota</taxon>
        <taxon>Alphaproteobacteria</taxon>
        <taxon>Sphingomonadales</taxon>
        <taxon>Sphingomonadaceae</taxon>
        <taxon>Sphingobium</taxon>
    </lineage>
</organism>
<reference evidence="1 2" key="1">
    <citation type="submission" date="2020-04" db="EMBL/GenBank/DDBJ databases">
        <title>The Whole Genome Analysis of High salt-tolerant Sphingobium yanoikuyae YC-XJ2 with Aryl organophosphorus flame retardants (aryl-OPFRs)-degrading capacity and characteristics of Related phosphotriesterase.</title>
        <authorList>
            <person name="Li X."/>
        </authorList>
    </citation>
    <scope>NUCLEOTIDE SEQUENCE [LARGE SCALE GENOMIC DNA]</scope>
    <source>
        <strain evidence="1 2">YC-XJ2</strain>
    </source>
</reference>
<gene>
    <name evidence="1" type="ORF">HH800_04255</name>
</gene>
<dbReference type="EMBL" id="CP053021">
    <property type="protein sequence ID" value="QJR00707.1"/>
    <property type="molecule type" value="Genomic_DNA"/>
</dbReference>
<evidence type="ECO:0000313" key="1">
    <source>
        <dbReference type="EMBL" id="QJR00707.1"/>
    </source>
</evidence>
<dbReference type="AlphaFoldDB" id="A0A6M4G4U6"/>